<dbReference type="Proteomes" id="UP001302806">
    <property type="component" value="Chromosome"/>
</dbReference>
<name>A0ABY9XRV3_9FLAO</name>
<organism evidence="1 2">
    <name type="scientific">Thalassobellus suaedae</name>
    <dbReference type="NCBI Taxonomy" id="3074124"/>
    <lineage>
        <taxon>Bacteria</taxon>
        <taxon>Pseudomonadati</taxon>
        <taxon>Bacteroidota</taxon>
        <taxon>Flavobacteriia</taxon>
        <taxon>Flavobacteriales</taxon>
        <taxon>Flavobacteriaceae</taxon>
        <taxon>Thalassobellus</taxon>
    </lineage>
</organism>
<sequence length="329" mass="37295">MRYLILAAFSLLLVMSCGDKKPNQRILLDSSGKINDISVVISNDMWDGSVGETIRNVLASPIYGLPQDEPVFNINQIPTQVFSGFITQNRTILKIEMGKTPAITFKNNVYSQPQKVITVSGKTKQEVIKVLNDNTSKIIESFKNTEISAKQKQTRKSLYNAKEIKEHLGLNIEFPTAYRIGKTLATKADKFYWLKRDIPTGYVNILLYELPLKAIKKDSSIINQIVKVRDSIGQKYIAGPLEGSYMITENAYTPFHTEIILDNKPTLETKGMWEVKNAVMAGPYINYAIEDKINNRWIIAEGFAYAPSVEKRNYIFELEAIIKSIKIEK</sequence>
<dbReference type="PROSITE" id="PS51257">
    <property type="entry name" value="PROKAR_LIPOPROTEIN"/>
    <property type="match status" value="1"/>
</dbReference>
<evidence type="ECO:0000313" key="1">
    <source>
        <dbReference type="EMBL" id="WNH08629.1"/>
    </source>
</evidence>
<proteinExistence type="predicted"/>
<protein>
    <submittedName>
        <fullName evidence="1">DUF4837 family protein</fullName>
    </submittedName>
</protein>
<dbReference type="Pfam" id="PF16125">
    <property type="entry name" value="DUF4837"/>
    <property type="match status" value="1"/>
</dbReference>
<dbReference type="EMBL" id="CP134537">
    <property type="protein sequence ID" value="WNH08629.1"/>
    <property type="molecule type" value="Genomic_DNA"/>
</dbReference>
<dbReference type="InterPro" id="IPR032286">
    <property type="entry name" value="DUF4837"/>
</dbReference>
<gene>
    <name evidence="1" type="ORF">RHP51_16260</name>
</gene>
<reference evidence="1 2" key="1">
    <citation type="submission" date="2023-09" db="EMBL/GenBank/DDBJ databases">
        <title>Thalassobella suaedae gen. nov., sp. nov., a marine bacterium of the family Flavobacteriaceae isolated from a halophyte Suaeda japonica.</title>
        <authorList>
            <person name="Lee S.Y."/>
            <person name="Hwang C.Y."/>
        </authorList>
    </citation>
    <scope>NUCLEOTIDE SEQUENCE [LARGE SCALE GENOMIC DNA]</scope>
    <source>
        <strain evidence="1 2">HL-DH14</strain>
    </source>
</reference>
<dbReference type="RefSeq" id="WP_415865256.1">
    <property type="nucleotide sequence ID" value="NZ_CP134537.1"/>
</dbReference>
<evidence type="ECO:0000313" key="2">
    <source>
        <dbReference type="Proteomes" id="UP001302806"/>
    </source>
</evidence>
<accession>A0ABY9XRV3</accession>